<accession>A0A6I3SAE7</accession>
<keyword evidence="5" id="KW-1133">Transmembrane helix</keyword>
<dbReference type="PANTHER" id="PTHR42751:SF1">
    <property type="entry name" value="CATION_PROTON ANTIPORTER YBAL-RELATED"/>
    <property type="match status" value="1"/>
</dbReference>
<evidence type="ECO:0000259" key="7">
    <source>
        <dbReference type="PROSITE" id="PS51201"/>
    </source>
</evidence>
<dbReference type="GO" id="GO:0006813">
    <property type="term" value="P:potassium ion transport"/>
    <property type="evidence" value="ECO:0007669"/>
    <property type="project" value="InterPro"/>
</dbReference>
<evidence type="ECO:0000256" key="6">
    <source>
        <dbReference type="ARBA" id="ARBA00023136"/>
    </source>
</evidence>
<evidence type="ECO:0000313" key="8">
    <source>
        <dbReference type="EMBL" id="MTU43809.1"/>
    </source>
</evidence>
<evidence type="ECO:0000256" key="4">
    <source>
        <dbReference type="ARBA" id="ARBA00022692"/>
    </source>
</evidence>
<dbReference type="Proteomes" id="UP000462362">
    <property type="component" value="Unassembled WGS sequence"/>
</dbReference>
<gene>
    <name evidence="8" type="ORF">GMD42_09295</name>
</gene>
<dbReference type="Gene3D" id="3.40.50.720">
    <property type="entry name" value="NAD(P)-binding Rossmann-like Domain"/>
    <property type="match status" value="1"/>
</dbReference>
<keyword evidence="3" id="KW-0813">Transport</keyword>
<comment type="caution">
    <text evidence="8">The sequence shown here is derived from an EMBL/GenBank/DDBJ whole genome shotgun (WGS) entry which is preliminary data.</text>
</comment>
<dbReference type="AlphaFoldDB" id="A0A6I3SAE7"/>
<evidence type="ECO:0000256" key="1">
    <source>
        <dbReference type="ARBA" id="ARBA00004141"/>
    </source>
</evidence>
<dbReference type="InterPro" id="IPR038770">
    <property type="entry name" value="Na+/solute_symporter_sf"/>
</dbReference>
<dbReference type="PROSITE" id="PS51201">
    <property type="entry name" value="RCK_N"/>
    <property type="match status" value="1"/>
</dbReference>
<dbReference type="PANTHER" id="PTHR42751">
    <property type="entry name" value="SODIUM/HYDROGEN EXCHANGER FAMILY/TRKA DOMAIN PROTEIN"/>
    <property type="match status" value="1"/>
</dbReference>
<dbReference type="EMBL" id="WNCL01000030">
    <property type="protein sequence ID" value="MTU43809.1"/>
    <property type="molecule type" value="Genomic_DNA"/>
</dbReference>
<evidence type="ECO:0000313" key="9">
    <source>
        <dbReference type="Proteomes" id="UP000462362"/>
    </source>
</evidence>
<comment type="subcellular location">
    <subcellularLocation>
        <location evidence="1">Membrane</location>
        <topology evidence="1">Multi-pass membrane protein</topology>
    </subcellularLocation>
</comment>
<sequence>MEGISLISTLTIGFGVALVLGFLAEKLKVPALVGYLLAGILVSPSVFGFDVDLNLANQLAEIGIMLLMFGVGLHFSLTDLLKVKGLVVPGAICQMLLSALIGFGLSWLWGWDVGHSVLLGCCLSCASTVVVLKALEARGMLEGFDGNVAVGWLIVQDMVTVLLLVLLPPMASVFTGQAQTSSQPLWQLLLITLAQVVVFIVLMLVIGRRLLPYLLWQVAKTGSRELFTLCVLAVAIGIAFGAAEVFHVSFALGAFFAGMVMRESKYAHRAAVESLPLRDAFSVIFFVGVGMMFNPMVIVEHPWHLLCVLLLILFINPIIAALLVMLFRYPLHTALTLGACLGQIGEFSFILASLGKSMGIVSDEGMNLVLATAILTIALNPIAFATLPKVAEFLKKRSKLARISAARPDPQSLMPDEVEKKKITGHIVIVGYGDVGCKLTAALQKDEIPTVIVDKDDSLVAQLRKNGYTAIQGDAVDPSVLLQAHVQNAAVIVLTIRDEILERKVVETAKLINQGVKVILRAATDQEANHFRADNLGTVVQASVILSQEMDKLVRLTILKGDSPVDEEIAVNSDVNPAPPSQHPEVYP</sequence>
<dbReference type="InterPro" id="IPR036291">
    <property type="entry name" value="NAD(P)-bd_dom_sf"/>
</dbReference>
<dbReference type="SUPFAM" id="SSF51735">
    <property type="entry name" value="NAD(P)-binding Rossmann-fold domains"/>
    <property type="match status" value="1"/>
</dbReference>
<dbReference type="Gene3D" id="1.20.1530.20">
    <property type="match status" value="1"/>
</dbReference>
<dbReference type="Pfam" id="PF02254">
    <property type="entry name" value="TrkA_N"/>
    <property type="match status" value="1"/>
</dbReference>
<evidence type="ECO:0000256" key="2">
    <source>
        <dbReference type="ARBA" id="ARBA00005551"/>
    </source>
</evidence>
<comment type="similarity">
    <text evidence="2">Belongs to the monovalent cation:proton antiporter 2 (CPA2) transporter (TC 2.A.37) family.</text>
</comment>
<dbReference type="InterPro" id="IPR006153">
    <property type="entry name" value="Cation/H_exchanger_TM"/>
</dbReference>
<evidence type="ECO:0000256" key="5">
    <source>
        <dbReference type="ARBA" id="ARBA00022989"/>
    </source>
</evidence>
<proteinExistence type="inferred from homology"/>
<feature type="domain" description="RCK N-terminal" evidence="7">
    <location>
        <begin position="424"/>
        <end position="546"/>
    </location>
</feature>
<dbReference type="GO" id="GO:0016020">
    <property type="term" value="C:membrane"/>
    <property type="evidence" value="ECO:0007669"/>
    <property type="project" value="UniProtKB-SubCell"/>
</dbReference>
<reference evidence="8 9" key="1">
    <citation type="journal article" date="2019" name="Nat. Med.">
        <title>A library of human gut bacterial isolates paired with longitudinal multiomics data enables mechanistic microbiome research.</title>
        <authorList>
            <person name="Poyet M."/>
            <person name="Groussin M."/>
            <person name="Gibbons S.M."/>
            <person name="Avila-Pacheco J."/>
            <person name="Jiang X."/>
            <person name="Kearney S.M."/>
            <person name="Perrotta A.R."/>
            <person name="Berdy B."/>
            <person name="Zhao S."/>
            <person name="Lieberman T.D."/>
            <person name="Swanson P.K."/>
            <person name="Smith M."/>
            <person name="Roesemann S."/>
            <person name="Alexander J.E."/>
            <person name="Rich S.A."/>
            <person name="Livny J."/>
            <person name="Vlamakis H."/>
            <person name="Clish C."/>
            <person name="Bullock K."/>
            <person name="Deik A."/>
            <person name="Scott J."/>
            <person name="Pierce K.A."/>
            <person name="Xavier R.J."/>
            <person name="Alm E.J."/>
        </authorList>
    </citation>
    <scope>NUCLEOTIDE SEQUENCE [LARGE SCALE GENOMIC DNA]</scope>
    <source>
        <strain evidence="8 9">BIOML-A2</strain>
    </source>
</reference>
<dbReference type="RefSeq" id="WP_155168215.1">
    <property type="nucleotide sequence ID" value="NZ_WNCA01000030.1"/>
</dbReference>
<keyword evidence="4" id="KW-0812">Transmembrane</keyword>
<keyword evidence="6" id="KW-0472">Membrane</keyword>
<dbReference type="InterPro" id="IPR003148">
    <property type="entry name" value="RCK_N"/>
</dbReference>
<organism evidence="8 9">
    <name type="scientific">Parasutterella excrementihominis</name>
    <dbReference type="NCBI Taxonomy" id="487175"/>
    <lineage>
        <taxon>Bacteria</taxon>
        <taxon>Pseudomonadati</taxon>
        <taxon>Pseudomonadota</taxon>
        <taxon>Betaproteobacteria</taxon>
        <taxon>Burkholderiales</taxon>
        <taxon>Sutterellaceae</taxon>
        <taxon>Parasutterella</taxon>
    </lineage>
</organism>
<evidence type="ECO:0000256" key="3">
    <source>
        <dbReference type="ARBA" id="ARBA00022448"/>
    </source>
</evidence>
<name>A0A6I3SAE7_9BURK</name>
<dbReference type="GO" id="GO:1902600">
    <property type="term" value="P:proton transmembrane transport"/>
    <property type="evidence" value="ECO:0007669"/>
    <property type="project" value="InterPro"/>
</dbReference>
<protein>
    <submittedName>
        <fullName evidence="8">Sodium:proton antiporter</fullName>
    </submittedName>
</protein>
<dbReference type="Pfam" id="PF00999">
    <property type="entry name" value="Na_H_Exchanger"/>
    <property type="match status" value="1"/>
</dbReference>
<dbReference type="GO" id="GO:0015297">
    <property type="term" value="F:antiporter activity"/>
    <property type="evidence" value="ECO:0007669"/>
    <property type="project" value="InterPro"/>
</dbReference>